<dbReference type="InterPro" id="IPR002223">
    <property type="entry name" value="Kunitz_BPTI"/>
</dbReference>
<evidence type="ECO:0000313" key="5">
    <source>
        <dbReference type="RefSeq" id="XP_005182483.1"/>
    </source>
</evidence>
<dbReference type="CDD" id="cd00109">
    <property type="entry name" value="Kunitz-type"/>
    <property type="match status" value="1"/>
</dbReference>
<dbReference type="VEuPathDB" id="VectorBase:MDOMA2_000988"/>
<dbReference type="InterPro" id="IPR036880">
    <property type="entry name" value="Kunitz_BPTI_sf"/>
</dbReference>
<evidence type="ECO:0000256" key="1">
    <source>
        <dbReference type="SAM" id="SignalP"/>
    </source>
</evidence>
<dbReference type="PRINTS" id="PR00759">
    <property type="entry name" value="BASICPTASE"/>
</dbReference>
<evidence type="ECO:0000313" key="3">
    <source>
        <dbReference type="EnsemblMetazoa" id="MDOA013675-PA"/>
    </source>
</evidence>
<reference evidence="5" key="2">
    <citation type="submission" date="2025-04" db="UniProtKB">
        <authorList>
            <consortium name="RefSeq"/>
        </authorList>
    </citation>
    <scope>IDENTIFICATION</scope>
    <source>
        <strain evidence="5">Aabys</strain>
    </source>
</reference>
<protein>
    <submittedName>
        <fullName evidence="5">Kunitz-type U15-theraphotoxin-Hhn1d</fullName>
    </submittedName>
</protein>
<dbReference type="SMART" id="SM00131">
    <property type="entry name" value="KU"/>
    <property type="match status" value="1"/>
</dbReference>
<dbReference type="GeneID" id="101888825"/>
<sequence>MAKLTNTFLLICLIFSVMLMLTCLPHSVESVTHSNQHCKELNQFNCYSGKNEGYYCNSKDQTTTQIRWYYDKGTCHKFNYKGCNGNRNRFCSKESCLNRCYG</sequence>
<dbReference type="GO" id="GO:0004867">
    <property type="term" value="F:serine-type endopeptidase inhibitor activity"/>
    <property type="evidence" value="ECO:0007669"/>
    <property type="project" value="InterPro"/>
</dbReference>
<dbReference type="Gene3D" id="4.10.410.10">
    <property type="entry name" value="Pancreatic trypsin inhibitor Kunitz domain"/>
    <property type="match status" value="1"/>
</dbReference>
<keyword evidence="1" id="KW-0732">Signal</keyword>
<evidence type="ECO:0000313" key="4">
    <source>
        <dbReference type="Proteomes" id="UP001652621"/>
    </source>
</evidence>
<dbReference type="Proteomes" id="UP001652621">
    <property type="component" value="Unplaced"/>
</dbReference>
<dbReference type="KEGG" id="mde:101888825"/>
<dbReference type="AlphaFoldDB" id="A0A1I8NC27"/>
<feature type="domain" description="BPTI/Kunitz inhibitor" evidence="2">
    <location>
        <begin position="46"/>
        <end position="100"/>
    </location>
</feature>
<dbReference type="OrthoDB" id="4473401at2759"/>
<dbReference type="PROSITE" id="PS50279">
    <property type="entry name" value="BPTI_KUNITZ_2"/>
    <property type="match status" value="1"/>
</dbReference>
<keyword evidence="4" id="KW-1185">Reference proteome</keyword>
<evidence type="ECO:0000259" key="2">
    <source>
        <dbReference type="PROSITE" id="PS50279"/>
    </source>
</evidence>
<organism evidence="3">
    <name type="scientific">Musca domestica</name>
    <name type="common">House fly</name>
    <dbReference type="NCBI Taxonomy" id="7370"/>
    <lineage>
        <taxon>Eukaryota</taxon>
        <taxon>Metazoa</taxon>
        <taxon>Ecdysozoa</taxon>
        <taxon>Arthropoda</taxon>
        <taxon>Hexapoda</taxon>
        <taxon>Insecta</taxon>
        <taxon>Pterygota</taxon>
        <taxon>Neoptera</taxon>
        <taxon>Endopterygota</taxon>
        <taxon>Diptera</taxon>
        <taxon>Brachycera</taxon>
        <taxon>Muscomorpha</taxon>
        <taxon>Muscoidea</taxon>
        <taxon>Muscidae</taxon>
        <taxon>Musca</taxon>
    </lineage>
</organism>
<feature type="signal peptide" evidence="1">
    <location>
        <begin position="1"/>
        <end position="30"/>
    </location>
</feature>
<reference evidence="3" key="1">
    <citation type="submission" date="2020-05" db="UniProtKB">
        <authorList>
            <consortium name="EnsemblMetazoa"/>
        </authorList>
    </citation>
    <scope>IDENTIFICATION</scope>
    <source>
        <strain evidence="3">Aabys</strain>
    </source>
</reference>
<dbReference type="VEuPathDB" id="VectorBase:MDOA013675"/>
<dbReference type="RefSeq" id="XP_005182483.1">
    <property type="nucleotide sequence ID" value="XM_005182426.3"/>
</dbReference>
<dbReference type="PROSITE" id="PS00280">
    <property type="entry name" value="BPTI_KUNITZ_1"/>
    <property type="match status" value="1"/>
</dbReference>
<dbReference type="EnsemblMetazoa" id="MDOA013675-RA">
    <property type="protein sequence ID" value="MDOA013675-PA"/>
    <property type="gene ID" value="MDOA013675"/>
</dbReference>
<accession>A0A1I8NC27</accession>
<gene>
    <name evidence="3" type="primary">101888825</name>
    <name evidence="5" type="synonym">LOC101888825</name>
</gene>
<dbReference type="InterPro" id="IPR020901">
    <property type="entry name" value="Prtase_inh_Kunz-CS"/>
</dbReference>
<name>A0A1I8NC27_MUSDO</name>
<dbReference type="eggNOG" id="ENOG502T6Q6">
    <property type="taxonomic scope" value="Eukaryota"/>
</dbReference>
<dbReference type="Pfam" id="PF00014">
    <property type="entry name" value="Kunitz_BPTI"/>
    <property type="match status" value="1"/>
</dbReference>
<proteinExistence type="predicted"/>
<dbReference type="SUPFAM" id="SSF57362">
    <property type="entry name" value="BPTI-like"/>
    <property type="match status" value="1"/>
</dbReference>
<feature type="chain" id="PRO_5044561519" evidence="1">
    <location>
        <begin position="31"/>
        <end position="102"/>
    </location>
</feature>